<name>A0ACD2ZYG8_9AGAR</name>
<protein>
    <submittedName>
        <fullName evidence="1">Uncharacterized protein</fullName>
    </submittedName>
</protein>
<sequence length="873" mass="99628">MSRVSVAPSPFLTVSRARITRWIAHTSGRYDVLCHDTANTHLAAYNGEPRICRVTGTVVHDSLFVLANTDKCVGSITLRSCTTFSRHHQFRDTIDGMTYLASHFGGPADVFACFEATPPTYRITAINFDESEAAKVKNWDGLFRVPNRNGTLSLAGATVDMYFLLTMQQVITVRMFWSYRLIRRGSGNKVRAVIIGSGGEREDQFIWSNVARNWEKGLNSTSGTVLDNRCGSLQRKEDRKPGQIEMMLETISLGLCRQESETLNISVLQWSLLQHTFLREVQRFSGQSRSPSAFRAVHFKAEADRILPVKGRINNSKLNMSIARRIKKGTHPLPFPVIYPSYAKACHNPLDIPKSPIMSNYVKPIRWTSPSSFSFALRHSEGPTTSIRQVFIRPNFSKPEPEPPLPYTIPKYDAGEILVDFEPKIIDHFSWFKNAHPHFPFMPTREVFAGPIFGRLAYTHYTIPIVKTPHGFHLKESVMAQWFRLETALIWVYETIAKKFTVPMSFSPRPPKVRGYTRVHKHRHWAVRCAMTALDAFRELIAICLMTMAFNSKWETCLQAHSAQFSTSWVDDLRQGLANPTLVGALVDLTDNQWQRLITTVALRTPTWFLACSFEPGRLVLWRTRDEQALVHWPTAASLEEFLHKASECLDPTLFKNEDPIEYYSVDGTCNDEGDWDLRLHYRLQRDVIHGMDIDISPSHSSADTPPPPATFPDTAEEPWKEFFAVRQAENAQTIAAETPEQTALRNSRFEVDMPENSSRAPRVFEWVKRQGYWCREYVSPGFVEDRWGLYNIRQRRFDDVYNEWDLCEGLAPETFPDNLSDPGDGQVDDIDLPAQQLSKTGEDLLAENSQSDSLTHLEDGEIEEDAHTTRLR</sequence>
<keyword evidence="2" id="KW-1185">Reference proteome</keyword>
<evidence type="ECO:0000313" key="2">
    <source>
        <dbReference type="Proteomes" id="UP000308600"/>
    </source>
</evidence>
<gene>
    <name evidence="1" type="ORF">BDN72DRAFT_866021</name>
</gene>
<organism evidence="1 2">
    <name type="scientific">Pluteus cervinus</name>
    <dbReference type="NCBI Taxonomy" id="181527"/>
    <lineage>
        <taxon>Eukaryota</taxon>
        <taxon>Fungi</taxon>
        <taxon>Dikarya</taxon>
        <taxon>Basidiomycota</taxon>
        <taxon>Agaricomycotina</taxon>
        <taxon>Agaricomycetes</taxon>
        <taxon>Agaricomycetidae</taxon>
        <taxon>Agaricales</taxon>
        <taxon>Pluteineae</taxon>
        <taxon>Pluteaceae</taxon>
        <taxon>Pluteus</taxon>
    </lineage>
</organism>
<dbReference type="EMBL" id="ML209441">
    <property type="protein sequence ID" value="TFK58331.1"/>
    <property type="molecule type" value="Genomic_DNA"/>
</dbReference>
<dbReference type="Proteomes" id="UP000308600">
    <property type="component" value="Unassembled WGS sequence"/>
</dbReference>
<proteinExistence type="predicted"/>
<accession>A0ACD2ZYG8</accession>
<evidence type="ECO:0000313" key="1">
    <source>
        <dbReference type="EMBL" id="TFK58331.1"/>
    </source>
</evidence>
<reference evidence="1 2" key="1">
    <citation type="journal article" date="2019" name="Nat. Ecol. Evol.">
        <title>Megaphylogeny resolves global patterns of mushroom evolution.</title>
        <authorList>
            <person name="Varga T."/>
            <person name="Krizsan K."/>
            <person name="Foldi C."/>
            <person name="Dima B."/>
            <person name="Sanchez-Garcia M."/>
            <person name="Sanchez-Ramirez S."/>
            <person name="Szollosi G.J."/>
            <person name="Szarkandi J.G."/>
            <person name="Papp V."/>
            <person name="Albert L."/>
            <person name="Andreopoulos W."/>
            <person name="Angelini C."/>
            <person name="Antonin V."/>
            <person name="Barry K.W."/>
            <person name="Bougher N.L."/>
            <person name="Buchanan P."/>
            <person name="Buyck B."/>
            <person name="Bense V."/>
            <person name="Catcheside P."/>
            <person name="Chovatia M."/>
            <person name="Cooper J."/>
            <person name="Damon W."/>
            <person name="Desjardin D."/>
            <person name="Finy P."/>
            <person name="Geml J."/>
            <person name="Haridas S."/>
            <person name="Hughes K."/>
            <person name="Justo A."/>
            <person name="Karasinski D."/>
            <person name="Kautmanova I."/>
            <person name="Kiss B."/>
            <person name="Kocsube S."/>
            <person name="Kotiranta H."/>
            <person name="LaButti K.M."/>
            <person name="Lechner B.E."/>
            <person name="Liimatainen K."/>
            <person name="Lipzen A."/>
            <person name="Lukacs Z."/>
            <person name="Mihaltcheva S."/>
            <person name="Morgado L.N."/>
            <person name="Niskanen T."/>
            <person name="Noordeloos M.E."/>
            <person name="Ohm R.A."/>
            <person name="Ortiz-Santana B."/>
            <person name="Ovrebo C."/>
            <person name="Racz N."/>
            <person name="Riley R."/>
            <person name="Savchenko A."/>
            <person name="Shiryaev A."/>
            <person name="Soop K."/>
            <person name="Spirin V."/>
            <person name="Szebenyi C."/>
            <person name="Tomsovsky M."/>
            <person name="Tulloss R.E."/>
            <person name="Uehling J."/>
            <person name="Grigoriev I.V."/>
            <person name="Vagvolgyi C."/>
            <person name="Papp T."/>
            <person name="Martin F.M."/>
            <person name="Miettinen O."/>
            <person name="Hibbett D.S."/>
            <person name="Nagy L.G."/>
        </authorList>
    </citation>
    <scope>NUCLEOTIDE SEQUENCE [LARGE SCALE GENOMIC DNA]</scope>
    <source>
        <strain evidence="1 2">NL-1719</strain>
    </source>
</reference>
<feature type="non-terminal residue" evidence="1">
    <location>
        <position position="873"/>
    </location>
</feature>